<dbReference type="InterPro" id="IPR022107">
    <property type="entry name" value="DNA_pol_III_gamma/tau_C"/>
</dbReference>
<feature type="compositionally biased region" description="Low complexity" evidence="9">
    <location>
        <begin position="37"/>
        <end position="53"/>
    </location>
</feature>
<dbReference type="NCBIfam" id="NF006585">
    <property type="entry name" value="PRK09111.1"/>
    <property type="match status" value="1"/>
</dbReference>
<keyword evidence="6 8" id="KW-0239">DNA-directed DNA polymerase</keyword>
<evidence type="ECO:0000256" key="8">
    <source>
        <dbReference type="RuleBase" id="RU364063"/>
    </source>
</evidence>
<dbReference type="CDD" id="cd00009">
    <property type="entry name" value="AAA"/>
    <property type="match status" value="1"/>
</dbReference>
<dbReference type="NCBIfam" id="NF004046">
    <property type="entry name" value="PRK05563.1"/>
    <property type="match status" value="1"/>
</dbReference>
<dbReference type="InterPro" id="IPR045085">
    <property type="entry name" value="HLD_clamp_pol_III_gamma_tau"/>
</dbReference>
<accession>A0ABS6V6E6</accession>
<evidence type="ECO:0000256" key="4">
    <source>
        <dbReference type="ARBA" id="ARBA00022833"/>
    </source>
</evidence>
<dbReference type="NCBIfam" id="TIGR02397">
    <property type="entry name" value="dnaX_nterm"/>
    <property type="match status" value="1"/>
</dbReference>
<dbReference type="EMBL" id="JAHVAH010000001">
    <property type="protein sequence ID" value="MBW0145139.1"/>
    <property type="molecule type" value="Genomic_DNA"/>
</dbReference>
<evidence type="ECO:0000256" key="7">
    <source>
        <dbReference type="ARBA" id="ARBA00049244"/>
    </source>
</evidence>
<comment type="subunit">
    <text evidence="8">DNA polymerase III contains a core (composed of alpha, epsilon and theta chains) that associates with a tau subunit. This core dimerizes to form the POLIII' complex. PolIII' associates with the gamma complex (composed of gamma, delta, delta', psi and chi chains) and with the beta chain to form the complete DNA polymerase III complex.</text>
</comment>
<keyword evidence="3 8" id="KW-0547">Nucleotide-binding</keyword>
<evidence type="ECO:0000313" key="11">
    <source>
        <dbReference type="EMBL" id="MBW0145139.1"/>
    </source>
</evidence>
<sequence>MQDDDSPLPDAEEERDTLTMGLGLDEPPQPKEEAKAEPAPATETKAVEPAPAEAPKKDDYQVLARKYRPQTFSQLIGQDAMVQTLANAIAKDRIAHAFLMTGVRGVGKTSTARLIAKALNCIGPDGEGGPTINPCGKCEPCQAIAEGRHIDVVEMDAASHTGVDDVREIIEAVRYSSVSARYKIYIIDEVHMLSKSAFNALLKTLEEPPPRVKFIFATTEVDKVPITVLSRTQRFDLKRIPAELLSDHFGKIAAKEGVEVEPEALSIIARVAEGSARDGLSLLDQAIAHGEAGVTADQVREMLGLADRRRVSTILDTLLAGDGAAMLEKLDEAHVLGLEPAALLRGLLDQLHGLSRAKAGGAGDVMRSAEERAHAEETAGKLGWPQLHALWQLLLKGLEDVRVAPDPREAADMALLRCIHAAGMPDPGAVIDALNGGKPVPQATAGTAPADPAPPPPIPGPMGQGAPDSVSKPDAKPMPQDFRGFVKAIEDAGSMTLGAVLHNQCGLAAFEPPVLKLQPKSPLDANFARELAIKAKEATGQAWQVEMVESGGGPSLREQELMEEQRAKDAILNDPMVKAVTDAFPEATLEKVQEQG</sequence>
<dbReference type="InterPro" id="IPR003593">
    <property type="entry name" value="AAA+_ATPase"/>
</dbReference>
<protein>
    <recommendedName>
        <fullName evidence="8">DNA polymerase III subunit gamma/tau</fullName>
        <ecNumber evidence="8">2.7.7.7</ecNumber>
    </recommendedName>
</protein>
<feature type="compositionally biased region" description="Pro residues" evidence="9">
    <location>
        <begin position="451"/>
        <end position="460"/>
    </location>
</feature>
<evidence type="ECO:0000256" key="2">
    <source>
        <dbReference type="ARBA" id="ARBA00022723"/>
    </source>
</evidence>
<comment type="caution">
    <text evidence="11">The sequence shown here is derived from an EMBL/GenBank/DDBJ whole genome shotgun (WGS) entry which is preliminary data.</text>
</comment>
<gene>
    <name evidence="8" type="primary">dnaX</name>
    <name evidence="11" type="ORF">KTQ36_07500</name>
</gene>
<comment type="function">
    <text evidence="8">DNA polymerase III is a complex, multichain enzyme responsible for most of the replicative synthesis in bacteria. This DNA polymerase also exhibits 3' to 5' exonuclease activity.</text>
</comment>
<evidence type="ECO:0000256" key="3">
    <source>
        <dbReference type="ARBA" id="ARBA00022741"/>
    </source>
</evidence>
<evidence type="ECO:0000256" key="1">
    <source>
        <dbReference type="ARBA" id="ARBA00022705"/>
    </source>
</evidence>
<dbReference type="Pfam" id="PF13177">
    <property type="entry name" value="DNA_pol3_delta2"/>
    <property type="match status" value="1"/>
</dbReference>
<dbReference type="RefSeq" id="WP_218633069.1">
    <property type="nucleotide sequence ID" value="NZ_JAHVAH010000001.1"/>
</dbReference>
<evidence type="ECO:0000313" key="12">
    <source>
        <dbReference type="Proteomes" id="UP000698028"/>
    </source>
</evidence>
<dbReference type="CDD" id="cd18137">
    <property type="entry name" value="HLD_clamp_pol_III_gamma_tau"/>
    <property type="match status" value="1"/>
</dbReference>
<evidence type="ECO:0000256" key="5">
    <source>
        <dbReference type="ARBA" id="ARBA00022840"/>
    </source>
</evidence>
<dbReference type="InterPro" id="IPR050238">
    <property type="entry name" value="DNA_Rep/Repair_Clamp_Loader"/>
</dbReference>
<keyword evidence="12" id="KW-1185">Reference proteome</keyword>
<comment type="similarity">
    <text evidence="8">Belongs to the DnaX/STICHEL family.</text>
</comment>
<evidence type="ECO:0000259" key="10">
    <source>
        <dbReference type="SMART" id="SM00382"/>
    </source>
</evidence>
<name>A0ABS6V6E6_9SPHN</name>
<dbReference type="Pfam" id="PF12362">
    <property type="entry name" value="DUF3646"/>
    <property type="match status" value="1"/>
</dbReference>
<feature type="region of interest" description="Disordered" evidence="9">
    <location>
        <begin position="435"/>
        <end position="477"/>
    </location>
</feature>
<proteinExistence type="inferred from homology"/>
<dbReference type="Proteomes" id="UP000698028">
    <property type="component" value="Unassembled WGS sequence"/>
</dbReference>
<feature type="compositionally biased region" description="Acidic residues" evidence="9">
    <location>
        <begin position="1"/>
        <end position="15"/>
    </location>
</feature>
<dbReference type="InterPro" id="IPR012763">
    <property type="entry name" value="DNA_pol_III_sug/sutau_N"/>
</dbReference>
<organism evidence="11 12">
    <name type="scientific">Sphingomicrobium clamense</name>
    <dbReference type="NCBI Taxonomy" id="2851013"/>
    <lineage>
        <taxon>Bacteria</taxon>
        <taxon>Pseudomonadati</taxon>
        <taxon>Pseudomonadota</taxon>
        <taxon>Alphaproteobacteria</taxon>
        <taxon>Sphingomonadales</taxon>
        <taxon>Sphingomonadaceae</taxon>
        <taxon>Sphingomicrobium</taxon>
    </lineage>
</organism>
<keyword evidence="5 8" id="KW-0067">ATP-binding</keyword>
<evidence type="ECO:0000256" key="6">
    <source>
        <dbReference type="ARBA" id="ARBA00022932"/>
    </source>
</evidence>
<evidence type="ECO:0000256" key="9">
    <source>
        <dbReference type="SAM" id="MobiDB-lite"/>
    </source>
</evidence>
<dbReference type="PANTHER" id="PTHR11669">
    <property type="entry name" value="REPLICATION FACTOR C / DNA POLYMERASE III GAMMA-TAU SUBUNIT"/>
    <property type="match status" value="1"/>
</dbReference>
<dbReference type="SMART" id="SM00382">
    <property type="entry name" value="AAA"/>
    <property type="match status" value="1"/>
</dbReference>
<dbReference type="GO" id="GO:0003887">
    <property type="term" value="F:DNA-directed DNA polymerase activity"/>
    <property type="evidence" value="ECO:0007669"/>
    <property type="project" value="UniProtKB-EC"/>
</dbReference>
<reference evidence="11 12" key="1">
    <citation type="submission" date="2021-07" db="EMBL/GenBank/DDBJ databases">
        <title>The draft genome sequence of Sphingomicrobium sp. B8.</title>
        <authorList>
            <person name="Mu L."/>
        </authorList>
    </citation>
    <scope>NUCLEOTIDE SEQUENCE [LARGE SCALE GENOMIC DNA]</scope>
    <source>
        <strain evidence="11 12">B8</strain>
    </source>
</reference>
<keyword evidence="2" id="KW-0479">Metal-binding</keyword>
<keyword evidence="4" id="KW-0862">Zinc</keyword>
<dbReference type="Pfam" id="PF22608">
    <property type="entry name" value="DNAX_ATPase_lid"/>
    <property type="match status" value="1"/>
</dbReference>
<dbReference type="EC" id="2.7.7.7" evidence="8"/>
<keyword evidence="8 11" id="KW-0548">Nucleotidyltransferase</keyword>
<keyword evidence="1 8" id="KW-0235">DNA replication</keyword>
<dbReference type="InterPro" id="IPR022754">
    <property type="entry name" value="DNA_pol_III_gamma-3"/>
</dbReference>
<keyword evidence="8 11" id="KW-0808">Transferase</keyword>
<comment type="catalytic activity">
    <reaction evidence="7 8">
        <text>DNA(n) + a 2'-deoxyribonucleoside 5'-triphosphate = DNA(n+1) + diphosphate</text>
        <dbReference type="Rhea" id="RHEA:22508"/>
        <dbReference type="Rhea" id="RHEA-COMP:17339"/>
        <dbReference type="Rhea" id="RHEA-COMP:17340"/>
        <dbReference type="ChEBI" id="CHEBI:33019"/>
        <dbReference type="ChEBI" id="CHEBI:61560"/>
        <dbReference type="ChEBI" id="CHEBI:173112"/>
        <dbReference type="EC" id="2.7.7.7"/>
    </reaction>
</comment>
<dbReference type="Pfam" id="PF12169">
    <property type="entry name" value="DNA_pol3_gamma3"/>
    <property type="match status" value="1"/>
</dbReference>
<feature type="region of interest" description="Disordered" evidence="9">
    <location>
        <begin position="1"/>
        <end position="57"/>
    </location>
</feature>
<feature type="compositionally biased region" description="Low complexity" evidence="9">
    <location>
        <begin position="441"/>
        <end position="450"/>
    </location>
</feature>
<dbReference type="PANTHER" id="PTHR11669:SF0">
    <property type="entry name" value="PROTEIN STICHEL-LIKE 2"/>
    <property type="match status" value="1"/>
</dbReference>
<feature type="domain" description="AAA+ ATPase" evidence="10">
    <location>
        <begin position="94"/>
        <end position="241"/>
    </location>
</feature>